<dbReference type="NCBIfam" id="NF002636">
    <property type="entry name" value="PRK02304.1-5"/>
    <property type="match status" value="1"/>
</dbReference>
<evidence type="ECO:0000256" key="9">
    <source>
        <dbReference type="ARBA" id="ARBA00022679"/>
    </source>
</evidence>
<dbReference type="InterPro" id="IPR000836">
    <property type="entry name" value="PRTase_dom"/>
</dbReference>
<dbReference type="NCBIfam" id="TIGR01090">
    <property type="entry name" value="apt"/>
    <property type="match status" value="1"/>
</dbReference>
<dbReference type="InterPro" id="IPR029057">
    <property type="entry name" value="PRTase-like"/>
</dbReference>
<dbReference type="SUPFAM" id="SSF53271">
    <property type="entry name" value="PRTase-like"/>
    <property type="match status" value="1"/>
</dbReference>
<organism evidence="12">
    <name type="scientific">hydrothermal vent metagenome</name>
    <dbReference type="NCBI Taxonomy" id="652676"/>
    <lineage>
        <taxon>unclassified sequences</taxon>
        <taxon>metagenomes</taxon>
        <taxon>ecological metagenomes</taxon>
    </lineage>
</organism>
<evidence type="ECO:0000256" key="3">
    <source>
        <dbReference type="ARBA" id="ARBA00004496"/>
    </source>
</evidence>
<evidence type="ECO:0000256" key="7">
    <source>
        <dbReference type="ARBA" id="ARBA00022490"/>
    </source>
</evidence>
<comment type="pathway">
    <text evidence="4">Purine metabolism; AMP biosynthesis via salvage pathway; AMP from adenine: step 1/1.</text>
</comment>
<dbReference type="AlphaFoldDB" id="A0A3B0QUU4"/>
<evidence type="ECO:0000256" key="6">
    <source>
        <dbReference type="ARBA" id="ARBA00011893"/>
    </source>
</evidence>
<dbReference type="GO" id="GO:0044209">
    <property type="term" value="P:AMP salvage"/>
    <property type="evidence" value="ECO:0007669"/>
    <property type="project" value="UniProtKB-UniPathway"/>
</dbReference>
<accession>A0A3B0QUU4</accession>
<dbReference type="HAMAP" id="MF_00004">
    <property type="entry name" value="Aden_phosphoribosyltr"/>
    <property type="match status" value="1"/>
</dbReference>
<dbReference type="CDD" id="cd06223">
    <property type="entry name" value="PRTases_typeI"/>
    <property type="match status" value="1"/>
</dbReference>
<dbReference type="GO" id="GO:0006166">
    <property type="term" value="P:purine ribonucleoside salvage"/>
    <property type="evidence" value="ECO:0007669"/>
    <property type="project" value="UniProtKB-KW"/>
</dbReference>
<comment type="similarity">
    <text evidence="5">Belongs to the purine/pyrimidine phosphoribosyltransferase family.</text>
</comment>
<dbReference type="UniPathway" id="UPA00588">
    <property type="reaction ID" value="UER00646"/>
</dbReference>
<gene>
    <name evidence="12" type="ORF">MNBD_DELTA01-609</name>
</gene>
<evidence type="ECO:0000256" key="4">
    <source>
        <dbReference type="ARBA" id="ARBA00004659"/>
    </source>
</evidence>
<comment type="function">
    <text evidence="2">Catalyzes a salvage reaction resulting in the formation of AMP, that is energically less costly than de novo synthesis.</text>
</comment>
<keyword evidence="8 12" id="KW-0328">Glycosyltransferase</keyword>
<evidence type="ECO:0000256" key="5">
    <source>
        <dbReference type="ARBA" id="ARBA00008391"/>
    </source>
</evidence>
<evidence type="ECO:0000313" key="12">
    <source>
        <dbReference type="EMBL" id="VAV83839.1"/>
    </source>
</evidence>
<dbReference type="GO" id="GO:0002055">
    <property type="term" value="F:adenine binding"/>
    <property type="evidence" value="ECO:0007669"/>
    <property type="project" value="TreeGrafter"/>
</dbReference>
<reference evidence="12" key="1">
    <citation type="submission" date="2018-06" db="EMBL/GenBank/DDBJ databases">
        <authorList>
            <person name="Zhirakovskaya E."/>
        </authorList>
    </citation>
    <scope>NUCLEOTIDE SEQUENCE</scope>
</reference>
<comment type="catalytic activity">
    <reaction evidence="1">
        <text>AMP + diphosphate = 5-phospho-alpha-D-ribose 1-diphosphate + adenine</text>
        <dbReference type="Rhea" id="RHEA:16609"/>
        <dbReference type="ChEBI" id="CHEBI:16708"/>
        <dbReference type="ChEBI" id="CHEBI:33019"/>
        <dbReference type="ChEBI" id="CHEBI:58017"/>
        <dbReference type="ChEBI" id="CHEBI:456215"/>
        <dbReference type="EC" id="2.4.2.7"/>
    </reaction>
</comment>
<sequence length="172" mass="19276">MVERLKEAIRDVPDFPKEGILFKDITTLCQDPVSFQRMVDIMSHRYLDKKIDVIVGIEARGFIVGAALAYKLGAGVVLVRKPGKLPYKTHSESYALEYGEDTLHIHQDAIKKGQRVLIADDLLATGGTAEAVVKLVERLEGDIVECAFIVELDELEGRKRLRGHDAYSLIHY</sequence>
<dbReference type="Gene3D" id="3.40.50.2020">
    <property type="match status" value="1"/>
</dbReference>
<dbReference type="EMBL" id="UOEA01000051">
    <property type="protein sequence ID" value="VAV83839.1"/>
    <property type="molecule type" value="Genomic_DNA"/>
</dbReference>
<evidence type="ECO:0000256" key="8">
    <source>
        <dbReference type="ARBA" id="ARBA00022676"/>
    </source>
</evidence>
<evidence type="ECO:0000256" key="2">
    <source>
        <dbReference type="ARBA" id="ARBA00003968"/>
    </source>
</evidence>
<keyword evidence="9 12" id="KW-0808">Transferase</keyword>
<proteinExistence type="inferred from homology"/>
<dbReference type="GO" id="GO:0006168">
    <property type="term" value="P:adenine salvage"/>
    <property type="evidence" value="ECO:0007669"/>
    <property type="project" value="InterPro"/>
</dbReference>
<dbReference type="InterPro" id="IPR005764">
    <property type="entry name" value="Ade_phspho_trans"/>
</dbReference>
<feature type="domain" description="Phosphoribosyltransferase" evidence="11">
    <location>
        <begin position="41"/>
        <end position="164"/>
    </location>
</feature>
<comment type="subcellular location">
    <subcellularLocation>
        <location evidence="3">Cytoplasm</location>
    </subcellularLocation>
</comment>
<dbReference type="PANTHER" id="PTHR32315:SF3">
    <property type="entry name" value="ADENINE PHOSPHORIBOSYLTRANSFERASE"/>
    <property type="match status" value="1"/>
</dbReference>
<keyword evidence="7" id="KW-0963">Cytoplasm</keyword>
<dbReference type="Pfam" id="PF00156">
    <property type="entry name" value="Pribosyltran"/>
    <property type="match status" value="1"/>
</dbReference>
<dbReference type="NCBIfam" id="NF002634">
    <property type="entry name" value="PRK02304.1-3"/>
    <property type="match status" value="1"/>
</dbReference>
<protein>
    <recommendedName>
        <fullName evidence="6">adenine phosphoribosyltransferase</fullName>
        <ecNumber evidence="6">2.4.2.7</ecNumber>
    </recommendedName>
</protein>
<evidence type="ECO:0000259" key="11">
    <source>
        <dbReference type="Pfam" id="PF00156"/>
    </source>
</evidence>
<dbReference type="NCBIfam" id="NF002633">
    <property type="entry name" value="PRK02304.1-2"/>
    <property type="match status" value="1"/>
</dbReference>
<dbReference type="GO" id="GO:0005737">
    <property type="term" value="C:cytoplasm"/>
    <property type="evidence" value="ECO:0007669"/>
    <property type="project" value="UniProtKB-SubCell"/>
</dbReference>
<dbReference type="GO" id="GO:0003999">
    <property type="term" value="F:adenine phosphoribosyltransferase activity"/>
    <property type="evidence" value="ECO:0007669"/>
    <property type="project" value="UniProtKB-EC"/>
</dbReference>
<evidence type="ECO:0000256" key="10">
    <source>
        <dbReference type="ARBA" id="ARBA00022726"/>
    </source>
</evidence>
<name>A0A3B0QUU4_9ZZZZ</name>
<dbReference type="InterPro" id="IPR050054">
    <property type="entry name" value="UPRTase/APRTase"/>
</dbReference>
<dbReference type="PANTHER" id="PTHR32315">
    <property type="entry name" value="ADENINE PHOSPHORIBOSYLTRANSFERASE"/>
    <property type="match status" value="1"/>
</dbReference>
<evidence type="ECO:0000256" key="1">
    <source>
        <dbReference type="ARBA" id="ARBA00000868"/>
    </source>
</evidence>
<dbReference type="FunFam" id="3.40.50.2020:FF:000021">
    <property type="entry name" value="Adenine phosphoribosyltransferase"/>
    <property type="match status" value="1"/>
</dbReference>
<keyword evidence="10" id="KW-0660">Purine salvage</keyword>
<dbReference type="GO" id="GO:0016208">
    <property type="term" value="F:AMP binding"/>
    <property type="evidence" value="ECO:0007669"/>
    <property type="project" value="TreeGrafter"/>
</dbReference>
<dbReference type="EC" id="2.4.2.7" evidence="6"/>